<dbReference type="GO" id="GO:0016887">
    <property type="term" value="F:ATP hydrolysis activity"/>
    <property type="evidence" value="ECO:0007669"/>
    <property type="project" value="InterPro"/>
</dbReference>
<keyword evidence="3" id="KW-0547">Nucleotide-binding</keyword>
<dbReference type="Gene3D" id="3.40.50.300">
    <property type="entry name" value="P-loop containing nucleotide triphosphate hydrolases"/>
    <property type="match status" value="1"/>
</dbReference>
<evidence type="ECO:0000256" key="1">
    <source>
        <dbReference type="ARBA" id="ARBA00005417"/>
    </source>
</evidence>
<dbReference type="Proteomes" id="UP000078290">
    <property type="component" value="Unassembled WGS sequence"/>
</dbReference>
<sequence>MITIKNLSKTIRGNKILDNLNLQLKGITGIIGPNGAGKSTLMRIIASVEKGDKGSEIIFDKTNNEQIRIGYLPQNFSIYPNLTVYEVLKLLATLKGNFDSAHIEHLIELLNLDNYKNKKMKELSGGTHRRVGIAQALLNKPNYLIIDEPTAGLDIIECIKLRNILLTISEKVEDIIISSHLPEDIEYICNHIVVIEKGQKRFEGSLSEMIQRSENLSYEATIELNDLQKLNAIGEIVKIDKISNRLVKVKFITRKPIADHQLYKPVQPGFLGSYVSLLKGEVVL</sequence>
<evidence type="ECO:0000313" key="7">
    <source>
        <dbReference type="Proteomes" id="UP000078290"/>
    </source>
</evidence>
<evidence type="ECO:0000256" key="2">
    <source>
        <dbReference type="ARBA" id="ARBA00022448"/>
    </source>
</evidence>
<protein>
    <recommendedName>
        <fullName evidence="5">ABC transporter domain-containing protein</fullName>
    </recommendedName>
</protein>
<name>A0A1B7KVI7_PARTM</name>
<dbReference type="PANTHER" id="PTHR43335">
    <property type="entry name" value="ABC TRANSPORTER, ATP-BINDING PROTEIN"/>
    <property type="match status" value="1"/>
</dbReference>
<dbReference type="Pfam" id="PF00005">
    <property type="entry name" value="ABC_tran"/>
    <property type="match status" value="1"/>
</dbReference>
<organism evidence="6 7">
    <name type="scientific">Parageobacillus thermoglucosidasius</name>
    <name type="common">Geobacillus thermoglucosidasius</name>
    <dbReference type="NCBI Taxonomy" id="1426"/>
    <lineage>
        <taxon>Bacteria</taxon>
        <taxon>Bacillati</taxon>
        <taxon>Bacillota</taxon>
        <taxon>Bacilli</taxon>
        <taxon>Bacillales</taxon>
        <taxon>Anoxybacillaceae</taxon>
        <taxon>Parageobacillus</taxon>
    </lineage>
</organism>
<comment type="caution">
    <text evidence="6">The sequence shown here is derived from an EMBL/GenBank/DDBJ whole genome shotgun (WGS) entry which is preliminary data.</text>
</comment>
<dbReference type="SUPFAM" id="SSF52540">
    <property type="entry name" value="P-loop containing nucleoside triphosphate hydrolases"/>
    <property type="match status" value="1"/>
</dbReference>
<comment type="similarity">
    <text evidence="1">Belongs to the ABC transporter superfamily.</text>
</comment>
<proteinExistence type="inferred from homology"/>
<dbReference type="InterPro" id="IPR003593">
    <property type="entry name" value="AAA+_ATPase"/>
</dbReference>
<dbReference type="InterPro" id="IPR003439">
    <property type="entry name" value="ABC_transporter-like_ATP-bd"/>
</dbReference>
<dbReference type="GO" id="GO:0005524">
    <property type="term" value="F:ATP binding"/>
    <property type="evidence" value="ECO:0007669"/>
    <property type="project" value="UniProtKB-KW"/>
</dbReference>
<dbReference type="RefSeq" id="WP_064550511.1">
    <property type="nucleotide sequence ID" value="NZ_LXMA01000004.1"/>
</dbReference>
<keyword evidence="4" id="KW-0067">ATP-binding</keyword>
<dbReference type="EMBL" id="LXMA01000004">
    <property type="protein sequence ID" value="OAT73994.1"/>
    <property type="molecule type" value="Genomic_DNA"/>
</dbReference>
<evidence type="ECO:0000256" key="3">
    <source>
        <dbReference type="ARBA" id="ARBA00022741"/>
    </source>
</evidence>
<accession>A0A1B7KVI7</accession>
<evidence type="ECO:0000259" key="5">
    <source>
        <dbReference type="PROSITE" id="PS50893"/>
    </source>
</evidence>
<dbReference type="AlphaFoldDB" id="A0A1B7KVI7"/>
<dbReference type="OrthoDB" id="9804819at2"/>
<evidence type="ECO:0000313" key="6">
    <source>
        <dbReference type="EMBL" id="OAT73994.1"/>
    </source>
</evidence>
<evidence type="ECO:0000256" key="4">
    <source>
        <dbReference type="ARBA" id="ARBA00022840"/>
    </source>
</evidence>
<dbReference type="PANTHER" id="PTHR43335:SF2">
    <property type="entry name" value="ABC TRANSPORTER, ATP-BINDING PROTEIN"/>
    <property type="match status" value="1"/>
</dbReference>
<feature type="domain" description="ABC transporter" evidence="5">
    <location>
        <begin position="2"/>
        <end position="222"/>
    </location>
</feature>
<dbReference type="SMART" id="SM00382">
    <property type="entry name" value="AAA"/>
    <property type="match status" value="1"/>
</dbReference>
<dbReference type="InterPro" id="IPR027417">
    <property type="entry name" value="P-loop_NTPase"/>
</dbReference>
<dbReference type="PROSITE" id="PS50893">
    <property type="entry name" value="ABC_TRANSPORTER_2"/>
    <property type="match status" value="1"/>
</dbReference>
<keyword evidence="2" id="KW-0813">Transport</keyword>
<reference evidence="7" key="1">
    <citation type="submission" date="2016-05" db="EMBL/GenBank/DDBJ databases">
        <authorList>
            <person name="Wang W."/>
            <person name="Zhu L."/>
        </authorList>
    </citation>
    <scope>NUCLEOTIDE SEQUENCE [LARGE SCALE GENOMIC DNA]</scope>
    <source>
        <strain evidence="7">W-2</strain>
    </source>
</reference>
<gene>
    <name evidence="6" type="ORF">A7K69_16945</name>
</gene>